<proteinExistence type="predicted"/>
<evidence type="ECO:0000313" key="2">
    <source>
        <dbReference type="Proteomes" id="UP000054217"/>
    </source>
</evidence>
<protein>
    <submittedName>
        <fullName evidence="1">Uncharacterized protein</fullName>
    </submittedName>
</protein>
<dbReference type="AlphaFoldDB" id="A0A0C3PZW2"/>
<reference evidence="1 2" key="1">
    <citation type="submission" date="2014-04" db="EMBL/GenBank/DDBJ databases">
        <authorList>
            <consortium name="DOE Joint Genome Institute"/>
            <person name="Kuo A."/>
            <person name="Kohler A."/>
            <person name="Costa M.D."/>
            <person name="Nagy L.G."/>
            <person name="Floudas D."/>
            <person name="Copeland A."/>
            <person name="Barry K.W."/>
            <person name="Cichocki N."/>
            <person name="Veneault-Fourrey C."/>
            <person name="LaButti K."/>
            <person name="Lindquist E.A."/>
            <person name="Lipzen A."/>
            <person name="Lundell T."/>
            <person name="Morin E."/>
            <person name="Murat C."/>
            <person name="Sun H."/>
            <person name="Tunlid A."/>
            <person name="Henrissat B."/>
            <person name="Grigoriev I.V."/>
            <person name="Hibbett D.S."/>
            <person name="Martin F."/>
            <person name="Nordberg H.P."/>
            <person name="Cantor M.N."/>
            <person name="Hua S.X."/>
        </authorList>
    </citation>
    <scope>NUCLEOTIDE SEQUENCE [LARGE SCALE GENOMIC DNA]</scope>
    <source>
        <strain evidence="1 2">Marx 270</strain>
    </source>
</reference>
<dbReference type="Proteomes" id="UP000054217">
    <property type="component" value="Unassembled WGS sequence"/>
</dbReference>
<dbReference type="EMBL" id="KN831944">
    <property type="protein sequence ID" value="KIO15054.1"/>
    <property type="molecule type" value="Genomic_DNA"/>
</dbReference>
<gene>
    <name evidence="1" type="ORF">M404DRAFT_198319</name>
</gene>
<evidence type="ECO:0000313" key="1">
    <source>
        <dbReference type="EMBL" id="KIO15054.1"/>
    </source>
</evidence>
<dbReference type="HOGENOM" id="CLU_1938995_0_0_1"/>
<dbReference type="InParanoid" id="A0A0C3PZW2"/>
<accession>A0A0C3PZW2</accession>
<reference evidence="2" key="2">
    <citation type="submission" date="2015-01" db="EMBL/GenBank/DDBJ databases">
        <title>Evolutionary Origins and Diversification of the Mycorrhizal Mutualists.</title>
        <authorList>
            <consortium name="DOE Joint Genome Institute"/>
            <consortium name="Mycorrhizal Genomics Consortium"/>
            <person name="Kohler A."/>
            <person name="Kuo A."/>
            <person name="Nagy L.G."/>
            <person name="Floudas D."/>
            <person name="Copeland A."/>
            <person name="Barry K.W."/>
            <person name="Cichocki N."/>
            <person name="Veneault-Fourrey C."/>
            <person name="LaButti K."/>
            <person name="Lindquist E.A."/>
            <person name="Lipzen A."/>
            <person name="Lundell T."/>
            <person name="Morin E."/>
            <person name="Murat C."/>
            <person name="Riley R."/>
            <person name="Ohm R."/>
            <person name="Sun H."/>
            <person name="Tunlid A."/>
            <person name="Henrissat B."/>
            <person name="Grigoriev I.V."/>
            <person name="Hibbett D.S."/>
            <person name="Martin F."/>
        </authorList>
    </citation>
    <scope>NUCLEOTIDE SEQUENCE [LARGE SCALE GENOMIC DNA]</scope>
    <source>
        <strain evidence="2">Marx 270</strain>
    </source>
</reference>
<sequence>MPTGVVIRETWSHGQTPADIAGLHTIEEPKEHISHLYWHLPRFVKSWLPTPIWRTPSSQRSTVRVCHEIITLTTSSRRVQVHLLMLTMSVLYTVILRCMGRSCNRHIKHSGPDSKPVSRPDTVSFVITSQ</sequence>
<name>A0A0C3PZW2_PISTI</name>
<organism evidence="1 2">
    <name type="scientific">Pisolithus tinctorius Marx 270</name>
    <dbReference type="NCBI Taxonomy" id="870435"/>
    <lineage>
        <taxon>Eukaryota</taxon>
        <taxon>Fungi</taxon>
        <taxon>Dikarya</taxon>
        <taxon>Basidiomycota</taxon>
        <taxon>Agaricomycotina</taxon>
        <taxon>Agaricomycetes</taxon>
        <taxon>Agaricomycetidae</taxon>
        <taxon>Boletales</taxon>
        <taxon>Sclerodermatineae</taxon>
        <taxon>Pisolithaceae</taxon>
        <taxon>Pisolithus</taxon>
    </lineage>
</organism>
<keyword evidence="2" id="KW-1185">Reference proteome</keyword>